<dbReference type="GO" id="GO:0006352">
    <property type="term" value="P:DNA-templated transcription initiation"/>
    <property type="evidence" value="ECO:0007669"/>
    <property type="project" value="InterPro"/>
</dbReference>
<dbReference type="InterPro" id="IPR000943">
    <property type="entry name" value="RNA_pol_sigma70"/>
</dbReference>
<dbReference type="STRING" id="411467.BACCAP_04303"/>
<dbReference type="PANTHER" id="PTHR30376:SF3">
    <property type="entry name" value="RNA POLYMERASE SIGMA FACTOR RPOH"/>
    <property type="match status" value="1"/>
</dbReference>
<accession>A6P1D6</accession>
<dbReference type="EMBL" id="AAXG02000047">
    <property type="protein sequence ID" value="EDM97828.1"/>
    <property type="molecule type" value="Genomic_DNA"/>
</dbReference>
<evidence type="ECO:0000313" key="8">
    <source>
        <dbReference type="Proteomes" id="UP000003639"/>
    </source>
</evidence>
<dbReference type="PIRSF" id="PIRSF000770">
    <property type="entry name" value="RNA_pol_sigma-SigE/K"/>
    <property type="match status" value="1"/>
</dbReference>
<protein>
    <submittedName>
        <fullName evidence="7">RNA polymerase sigma-K factor</fullName>
    </submittedName>
</protein>
<feature type="domain" description="RNA polymerase sigma-70" evidence="6">
    <location>
        <begin position="83"/>
        <end position="96"/>
    </location>
</feature>
<dbReference type="InterPro" id="IPR013325">
    <property type="entry name" value="RNA_pol_sigma_r2"/>
</dbReference>
<keyword evidence="4" id="KW-0238">DNA-binding</keyword>
<keyword evidence="8" id="KW-1185">Reference proteome</keyword>
<dbReference type="InterPro" id="IPR036388">
    <property type="entry name" value="WH-like_DNA-bd_sf"/>
</dbReference>
<dbReference type="Gene3D" id="1.20.120.1810">
    <property type="match status" value="1"/>
</dbReference>
<dbReference type="SUPFAM" id="SSF88659">
    <property type="entry name" value="Sigma3 and sigma4 domains of RNA polymerase sigma factors"/>
    <property type="match status" value="1"/>
</dbReference>
<evidence type="ECO:0000259" key="6">
    <source>
        <dbReference type="PROSITE" id="PS00715"/>
    </source>
</evidence>
<comment type="similarity">
    <text evidence="1">Belongs to the sigma-70 factor family.</text>
</comment>
<dbReference type="GO" id="GO:0016987">
    <property type="term" value="F:sigma factor activity"/>
    <property type="evidence" value="ECO:0007669"/>
    <property type="project" value="UniProtKB-KW"/>
</dbReference>
<dbReference type="AlphaFoldDB" id="A6P1D6"/>
<dbReference type="NCBIfam" id="NF004471">
    <property type="entry name" value="PRK05803.1"/>
    <property type="match status" value="1"/>
</dbReference>
<dbReference type="CDD" id="cd06171">
    <property type="entry name" value="Sigma70_r4"/>
    <property type="match status" value="1"/>
</dbReference>
<sequence>MEGDGMLTAWLLLMLNGLFVTLRLSGGNGGSFPRPLKAEEERMYLERCAAGDLEARNILIEHNLRLVAHIIKKYYTQTDDQDDLISIGTIGLIKGISTFKPDKNVRLATYASRCIENEILMHFRSRKKLQGEVSLSDTLEADGDGSSLSLMDVISVDDDMLDNLDARESCIKVRQCVKDCLNEREAMIIGLRYGLGGQNPLTQREIAAQCGISRSYVSRRN</sequence>
<gene>
    <name evidence="7" type="ORF">BACCAP_04303</name>
</gene>
<keyword evidence="5" id="KW-0804">Transcription</keyword>
<dbReference type="InterPro" id="IPR007627">
    <property type="entry name" value="RNA_pol_sigma70_r2"/>
</dbReference>
<keyword evidence="3" id="KW-0731">Sigma factor</keyword>
<dbReference type="InterPro" id="IPR014284">
    <property type="entry name" value="RNA_pol_sigma-70_dom"/>
</dbReference>
<reference evidence="7 8" key="2">
    <citation type="submission" date="2007-06" db="EMBL/GenBank/DDBJ databases">
        <title>Draft genome sequence of Pseudoflavonifractor capillosus ATCC 29799.</title>
        <authorList>
            <person name="Sudarsanam P."/>
            <person name="Ley R."/>
            <person name="Guruge J."/>
            <person name="Turnbaugh P.J."/>
            <person name="Mahowald M."/>
            <person name="Liep D."/>
            <person name="Gordon J."/>
        </authorList>
    </citation>
    <scope>NUCLEOTIDE SEQUENCE [LARGE SCALE GENOMIC DNA]</scope>
    <source>
        <strain evidence="7 8">ATCC 29799</strain>
    </source>
</reference>
<dbReference type="PRINTS" id="PR00046">
    <property type="entry name" value="SIGMA70FCT"/>
</dbReference>
<organism evidence="7 8">
    <name type="scientific">Pseudoflavonifractor capillosus ATCC 29799</name>
    <dbReference type="NCBI Taxonomy" id="411467"/>
    <lineage>
        <taxon>Bacteria</taxon>
        <taxon>Bacillati</taxon>
        <taxon>Bacillota</taxon>
        <taxon>Clostridia</taxon>
        <taxon>Eubacteriales</taxon>
        <taxon>Oscillospiraceae</taxon>
        <taxon>Pseudoflavonifractor</taxon>
    </lineage>
</organism>
<dbReference type="Pfam" id="PF04542">
    <property type="entry name" value="Sigma70_r2"/>
    <property type="match status" value="1"/>
</dbReference>
<proteinExistence type="inferred from homology"/>
<dbReference type="Proteomes" id="UP000003639">
    <property type="component" value="Unassembled WGS sequence"/>
</dbReference>
<dbReference type="SUPFAM" id="SSF88946">
    <property type="entry name" value="Sigma2 domain of RNA polymerase sigma factors"/>
    <property type="match status" value="1"/>
</dbReference>
<keyword evidence="2" id="KW-0805">Transcription regulation</keyword>
<reference evidence="7 8" key="1">
    <citation type="submission" date="2007-04" db="EMBL/GenBank/DDBJ databases">
        <authorList>
            <person name="Fulton L."/>
            <person name="Clifton S."/>
            <person name="Fulton B."/>
            <person name="Xu J."/>
            <person name="Minx P."/>
            <person name="Pepin K.H."/>
            <person name="Johnson M."/>
            <person name="Thiruvilangam P."/>
            <person name="Bhonagiri V."/>
            <person name="Nash W.E."/>
            <person name="Mardis E.R."/>
            <person name="Wilson R.K."/>
        </authorList>
    </citation>
    <scope>NUCLEOTIDE SEQUENCE [LARGE SCALE GENOMIC DNA]</scope>
    <source>
        <strain evidence="7 8">ATCC 29799</strain>
    </source>
</reference>
<dbReference type="Gene3D" id="1.10.10.10">
    <property type="entry name" value="Winged helix-like DNA-binding domain superfamily/Winged helix DNA-binding domain"/>
    <property type="match status" value="1"/>
</dbReference>
<dbReference type="NCBIfam" id="TIGR02937">
    <property type="entry name" value="sigma70-ECF"/>
    <property type="match status" value="1"/>
</dbReference>
<evidence type="ECO:0000313" key="7">
    <source>
        <dbReference type="EMBL" id="EDM97828.1"/>
    </source>
</evidence>
<evidence type="ECO:0000256" key="4">
    <source>
        <dbReference type="ARBA" id="ARBA00023125"/>
    </source>
</evidence>
<dbReference type="InterPro" id="IPR007630">
    <property type="entry name" value="RNA_pol_sigma70_r4"/>
</dbReference>
<dbReference type="Pfam" id="PF04545">
    <property type="entry name" value="Sigma70_r4"/>
    <property type="match status" value="1"/>
</dbReference>
<dbReference type="InterPro" id="IPR013324">
    <property type="entry name" value="RNA_pol_sigma_r3/r4-like"/>
</dbReference>
<comment type="caution">
    <text evidence="7">The sequence shown here is derived from an EMBL/GenBank/DDBJ whole genome shotgun (WGS) entry which is preliminary data.</text>
</comment>
<dbReference type="GO" id="GO:0003677">
    <property type="term" value="F:DNA binding"/>
    <property type="evidence" value="ECO:0007669"/>
    <property type="project" value="UniProtKB-KW"/>
</dbReference>
<evidence type="ECO:0000256" key="2">
    <source>
        <dbReference type="ARBA" id="ARBA00023015"/>
    </source>
</evidence>
<evidence type="ECO:0000256" key="5">
    <source>
        <dbReference type="ARBA" id="ARBA00023163"/>
    </source>
</evidence>
<evidence type="ECO:0000256" key="1">
    <source>
        <dbReference type="ARBA" id="ARBA00007788"/>
    </source>
</evidence>
<dbReference type="eggNOG" id="COG1191">
    <property type="taxonomic scope" value="Bacteria"/>
</dbReference>
<dbReference type="PANTHER" id="PTHR30376">
    <property type="entry name" value="SIGMA FACTOR RPOH HEAT SHOCK RELATED"/>
    <property type="match status" value="1"/>
</dbReference>
<dbReference type="PROSITE" id="PS00715">
    <property type="entry name" value="SIGMA70_1"/>
    <property type="match status" value="1"/>
</dbReference>
<evidence type="ECO:0000256" key="3">
    <source>
        <dbReference type="ARBA" id="ARBA00023082"/>
    </source>
</evidence>
<name>A6P1D6_9FIRM</name>
<dbReference type="InterPro" id="IPR050813">
    <property type="entry name" value="Sigma-70_Factor"/>
</dbReference>